<reference evidence="4 5" key="2">
    <citation type="submission" date="2018-11" db="EMBL/GenBank/DDBJ databases">
        <authorList>
            <consortium name="Pathogen Informatics"/>
        </authorList>
    </citation>
    <scope>NUCLEOTIDE SEQUENCE [LARGE SCALE GENOMIC DNA]</scope>
    <source>
        <strain evidence="4 5">NST_G2</strain>
    </source>
</reference>
<proteinExistence type="inferred from homology"/>
<sequence length="1992" mass="218395">MSPIDSDARCIVGGIGRWLMLDHRFSSVDAQSEIVAGGSEEVHALLHVPICRWIESSAVSKKKFVKSGCGYTRLGGHTPLIEELATPLIHEGSVEVSLHLLALLLQLTCDEAHIDGAGNVKQRDSSMVVSELVVTLLLIEINDCSILEILRNPSLASPLLDEISLPDAECFAFCLSSLLTQVAVLQPSHCDKILTTVLESAQSIITALEDCCQQQNERFQALTTFIRQGITKTSVTIPPESALPTEQQWLTIGRVCLFLAPSLLGILRGIGRACLSAKPTSEDEKAAGVNSACLLPRPPQPSIVSALFPPLAEPDPKSCKCLSQAAAASSACPSVADLDTILKFLPTYRSIISQSLSNRLMQSRNRCRVPPKTADLFQPHWQSSMCPACGKQRRPAASCVPNCSSAIPPSDYCCTWLSSQGSEHLLGQIASVYGGRLPHRAVLSNDYLSGLLIGLSTTTDAEYSHLCMATLLPSHMKTVLKMHRIHGVGYVYRSFSTSLRLCYLLLFRDILYNPKQEFNDKVLGTMQSVIGDIYTTFQSDLINLTADLGPNARPPTLVNLAKASAFYKEPLGKGRSAGRHRTSRFTAASVAEANEEENEKGAGEKSPGRERSQSRDLIDETILTDDHNNGIAPAFPGQEPLPQTDCGPGEANGVIRTAADRSPTASSKKSFALQGPATPLSPGFPVSTEFLLSTDKVDEDILAVKLFDFELVTASVATCLQILARTVTEVADAESLLNRLMERIAAGIECTVYPASPSPSYQTEFHPAGGMPQTLGRSSDPQYSRSRQIQVTSHAGLLVVVLDCVGLLTRRFPHLSKATLDCLSEFLLNPSLTLSRLNRIVCRASMASHRSTTSTGRRVVRQGSSTTLEHSSRASRSQQLLDRIRGTAIHSLCRVLLTTKTFVESFLAELSRKFFNATESDRDTSLIYQNVVLTLGQMGVELAAIPHAQELILQVFQQSLSSIDILNEMGEMIIDQCGCMLIAGCPSVYHQIIALFTELSIKSAKSCIFSGPLPDPRSLFFIQLCSKVIGESAVKRIPEPLDLWSALLPAPLVLANVQPIARQLQDLNESLQQLLVSLIPQLSHLPACSAFPPFMPALSSFRSLFSCVINGFANMAAWLQGQDELIDLLGRLLEHFVQLDVELRRDFKNGETMHTTHYLGSLIPVLAVLLHRLPPIQRPTTRLHKLFRDFWLYCVMFDFAQPDAKQQPKEWFLGVCEIAAKSPTLLAREPLRSELNFSSALDSKTMSQVNTDLTTRNNPLVSAMEMLCSLSTDFQYLRDQLCSLLAPTSKSAALDRPTANNIKLMSVSQCAYLMSVLRLECLRIEYSDEMEAFHKIFQYLEDYTIRTDKSEMWTCIMQVAVQVFQRYLQRISSMRMDSQREYIVDTHAQFLLVKFNHIQKGVRIVADQFLADLARAFPHVMWSGRVLFTMLDITELLSQSLEIVSFFIPPRLPCGFSWPCDVNQATPVYTVPDTSFKLAIMDNVQDRQQILSDFVKRCTSVIEEGLKWAPQLVRSHLAEYTLQREHSWQGLRHHTGLAFASELVFNYAGSHRSGTCLGPAALDKRPNCAKRDYSNFLCTLTLRSRFLGQVISLVKENRDPNDVAASAIETFEKACSEASASGAALQPNSDAFESIQSCLFRITALLVAREDRPLSPIAVCNGIEAETEARFAQCVGNHPANRMQRCQAYLLSGLAVRRLLQQLCRAPLKLFTPPMMELAISCWYWLLSARSCLTLQFIYELNAAWKYTIDQGMGAFALEAEDAERASPLIVSDSVSMSPSEVDATPHSMWTEFLAERMYVAQCSSQDQIQLFVYLLQNSLAGEVDYLSRSSSLDLTAAVDQAGNGVADSTTTPAPPSQYDGLNTSSRDTRIVAPPRTRLSRSIGALGVRFRLVKMSLSLLQSVGGSTTLTEASDIASNVSGGTVNQSISTAANVAAAAVSGGGGGGGSGVGAGTTSSGAVSSATFGFPPIVRMALREKVYAAILNYFRYVLF</sequence>
<dbReference type="WBParaSite" id="SSLN_0000332301-mRNA-1">
    <property type="protein sequence ID" value="SSLN_0000332301-mRNA-1"/>
    <property type="gene ID" value="SSLN_0000332301"/>
</dbReference>
<dbReference type="EMBL" id="UYSU01032468">
    <property type="protein sequence ID" value="VDL89608.1"/>
    <property type="molecule type" value="Genomic_DNA"/>
</dbReference>
<feature type="region of interest" description="Disordered" evidence="2">
    <location>
        <begin position="589"/>
        <end position="615"/>
    </location>
</feature>
<feature type="compositionally biased region" description="Polar residues" evidence="2">
    <location>
        <begin position="862"/>
        <end position="874"/>
    </location>
</feature>
<dbReference type="InterPro" id="IPR045495">
    <property type="entry name" value="PI4K_N"/>
</dbReference>
<feature type="region of interest" description="Disordered" evidence="2">
    <location>
        <begin position="852"/>
        <end position="874"/>
    </location>
</feature>
<protein>
    <submittedName>
        <fullName evidence="6">PI4K_N domain-containing protein</fullName>
    </submittedName>
</protein>
<gene>
    <name evidence="4" type="ORF">SSLN_LOCUS3223</name>
</gene>
<dbReference type="Pfam" id="PF19274">
    <property type="entry name" value="PI4K_N"/>
    <property type="match status" value="1"/>
</dbReference>
<dbReference type="Proteomes" id="UP000275846">
    <property type="component" value="Unassembled WGS sequence"/>
</dbReference>
<feature type="region of interest" description="Disordered" evidence="2">
    <location>
        <begin position="1844"/>
        <end position="1868"/>
    </location>
</feature>
<dbReference type="STRING" id="70667.A0A183SG75"/>
<accession>A0A183SG75</accession>
<evidence type="ECO:0000256" key="1">
    <source>
        <dbReference type="ARBA" id="ARBA00006209"/>
    </source>
</evidence>
<dbReference type="OrthoDB" id="10264149at2759"/>
<evidence type="ECO:0000313" key="6">
    <source>
        <dbReference type="WBParaSite" id="SSLN_0000332301-mRNA-1"/>
    </source>
</evidence>
<reference evidence="6" key="1">
    <citation type="submission" date="2016-06" db="UniProtKB">
        <authorList>
            <consortium name="WormBaseParasite"/>
        </authorList>
    </citation>
    <scope>IDENTIFICATION</scope>
</reference>
<feature type="compositionally biased region" description="Basic and acidic residues" evidence="2">
    <location>
        <begin position="599"/>
        <end position="615"/>
    </location>
</feature>
<evidence type="ECO:0000256" key="2">
    <source>
        <dbReference type="SAM" id="MobiDB-lite"/>
    </source>
</evidence>
<evidence type="ECO:0000313" key="5">
    <source>
        <dbReference type="Proteomes" id="UP000275846"/>
    </source>
</evidence>
<organism evidence="6">
    <name type="scientific">Schistocephalus solidus</name>
    <name type="common">Tapeworm</name>
    <dbReference type="NCBI Taxonomy" id="70667"/>
    <lineage>
        <taxon>Eukaryota</taxon>
        <taxon>Metazoa</taxon>
        <taxon>Spiralia</taxon>
        <taxon>Lophotrochozoa</taxon>
        <taxon>Platyhelminthes</taxon>
        <taxon>Cestoda</taxon>
        <taxon>Eucestoda</taxon>
        <taxon>Diphyllobothriidea</taxon>
        <taxon>Diphyllobothriidae</taxon>
        <taxon>Schistocephalus</taxon>
    </lineage>
</organism>
<keyword evidence="5" id="KW-1185">Reference proteome</keyword>
<evidence type="ECO:0000259" key="3">
    <source>
        <dbReference type="Pfam" id="PF19274"/>
    </source>
</evidence>
<feature type="domain" description="PI4-kinase N-terminal" evidence="3">
    <location>
        <begin position="1110"/>
        <end position="1823"/>
    </location>
</feature>
<comment type="similarity">
    <text evidence="1">Belongs to the PI3/PI4-kinase family. Type III PI4K subfamily.</text>
</comment>
<name>A0A183SG75_SCHSO</name>
<evidence type="ECO:0000313" key="4">
    <source>
        <dbReference type="EMBL" id="VDL89608.1"/>
    </source>
</evidence>